<keyword evidence="2" id="KW-1133">Transmembrane helix</keyword>
<gene>
    <name evidence="3" type="ORF">KHLLAP_LOCUS6351</name>
</gene>
<keyword evidence="2" id="KW-0812">Transmembrane</keyword>
<evidence type="ECO:0000313" key="4">
    <source>
        <dbReference type="Proteomes" id="UP001295740"/>
    </source>
</evidence>
<feature type="region of interest" description="Disordered" evidence="1">
    <location>
        <begin position="100"/>
        <end position="126"/>
    </location>
</feature>
<protein>
    <submittedName>
        <fullName evidence="3">Uu.00g000130.m01.CDS01</fullName>
    </submittedName>
</protein>
<keyword evidence="2" id="KW-0472">Membrane</keyword>
<keyword evidence="4" id="KW-1185">Reference proteome</keyword>
<dbReference type="EMBL" id="CAUWAG010000008">
    <property type="protein sequence ID" value="CAJ2505883.1"/>
    <property type="molecule type" value="Genomic_DNA"/>
</dbReference>
<dbReference type="AlphaFoldDB" id="A0AAI8VJ65"/>
<comment type="caution">
    <text evidence="3">The sequence shown here is derived from an EMBL/GenBank/DDBJ whole genome shotgun (WGS) entry which is preliminary data.</text>
</comment>
<name>A0AAI8VJ65_9PEZI</name>
<proteinExistence type="predicted"/>
<accession>A0AAI8VJ65</accession>
<evidence type="ECO:0000313" key="3">
    <source>
        <dbReference type="EMBL" id="CAJ2505883.1"/>
    </source>
</evidence>
<evidence type="ECO:0000256" key="1">
    <source>
        <dbReference type="SAM" id="MobiDB-lite"/>
    </source>
</evidence>
<sequence>MAVEDHSLLTEAKAFEQRLGSTVQAGVSFALDTVAKLDGIKAATEGIQYNTKQLFFWTSTIIISFAALFLIDQLVRLKRQLQTLNEYQATFQAFWEQDREDERLERNRRNQAANERARNRTRTPRQVAEARAAQEAQAVRERDELARQLAAPYTVEEINAALNDAPPDGTPEFYDWMDNGGPIANHIRDKMYEPPEQ</sequence>
<evidence type="ECO:0000256" key="2">
    <source>
        <dbReference type="SAM" id="Phobius"/>
    </source>
</evidence>
<reference evidence="3" key="1">
    <citation type="submission" date="2023-10" db="EMBL/GenBank/DDBJ databases">
        <authorList>
            <person name="Hackl T."/>
        </authorList>
    </citation>
    <scope>NUCLEOTIDE SEQUENCE</scope>
</reference>
<organism evidence="3 4">
    <name type="scientific">Anthostomella pinea</name>
    <dbReference type="NCBI Taxonomy" id="933095"/>
    <lineage>
        <taxon>Eukaryota</taxon>
        <taxon>Fungi</taxon>
        <taxon>Dikarya</taxon>
        <taxon>Ascomycota</taxon>
        <taxon>Pezizomycotina</taxon>
        <taxon>Sordariomycetes</taxon>
        <taxon>Xylariomycetidae</taxon>
        <taxon>Xylariales</taxon>
        <taxon>Xylariaceae</taxon>
        <taxon>Anthostomella</taxon>
    </lineage>
</organism>
<feature type="transmembrane region" description="Helical" evidence="2">
    <location>
        <begin position="54"/>
        <end position="71"/>
    </location>
</feature>
<dbReference type="Proteomes" id="UP001295740">
    <property type="component" value="Unassembled WGS sequence"/>
</dbReference>